<protein>
    <submittedName>
        <fullName evidence="3">Uncharacterized conserved protein YlxW, UPF0749 family</fullName>
    </submittedName>
</protein>
<dbReference type="Pfam" id="PF05949">
    <property type="entry name" value="DUF881"/>
    <property type="match status" value="1"/>
</dbReference>
<gene>
    <name evidence="3" type="ORF">SAMN02746091_00630</name>
</gene>
<proteinExistence type="inferred from homology"/>
<dbReference type="Proteomes" id="UP000184423">
    <property type="component" value="Unassembled WGS sequence"/>
</dbReference>
<reference evidence="4" key="1">
    <citation type="submission" date="2016-11" db="EMBL/GenBank/DDBJ databases">
        <authorList>
            <person name="Varghese N."/>
            <person name="Submissions S."/>
        </authorList>
    </citation>
    <scope>NUCLEOTIDE SEQUENCE [LARGE SCALE GENOMIC DNA]</scope>
    <source>
        <strain evidence="4">DSM 10124</strain>
    </source>
</reference>
<name>A0A1M4UDZ3_9CLOT</name>
<keyword evidence="2" id="KW-0812">Transmembrane</keyword>
<evidence type="ECO:0000313" key="4">
    <source>
        <dbReference type="Proteomes" id="UP000184423"/>
    </source>
</evidence>
<keyword evidence="4" id="KW-1185">Reference proteome</keyword>
<evidence type="ECO:0000256" key="1">
    <source>
        <dbReference type="ARBA" id="ARBA00009108"/>
    </source>
</evidence>
<keyword evidence="2" id="KW-1133">Transmembrane helix</keyword>
<dbReference type="AlphaFoldDB" id="A0A1M4UDZ3"/>
<keyword evidence="2" id="KW-0472">Membrane</keyword>
<evidence type="ECO:0000256" key="2">
    <source>
        <dbReference type="SAM" id="Phobius"/>
    </source>
</evidence>
<comment type="similarity">
    <text evidence="1">Belongs to the UPF0749 family.</text>
</comment>
<sequence length="239" mass="27561">MKFNESKLLLMMSGIFTGIVITSFLVKSTPTKTIFLTYKDYQKLKHENFTLNREVAALSKNLVELQVKYNQYTTSEKRTKTILESLKKEYEEAKMLSGMEQVKGPGIEVKVDDARRSTYLNDFELWNSIVHDFDLRQLIVDLKNANAEAIEVNGYRVVANTSITCEGPIIMINGNYITPPFTIKAIGDKDALYYAMYNPDSWYKTMELRGLKLNLIKQDEITIKGVNEDIEPKYLKIKR</sequence>
<organism evidence="3 4">
    <name type="scientific">Caloramator proteoclasticus DSM 10124</name>
    <dbReference type="NCBI Taxonomy" id="1121262"/>
    <lineage>
        <taxon>Bacteria</taxon>
        <taxon>Bacillati</taxon>
        <taxon>Bacillota</taxon>
        <taxon>Clostridia</taxon>
        <taxon>Eubacteriales</taxon>
        <taxon>Clostridiaceae</taxon>
        <taxon>Caloramator</taxon>
    </lineage>
</organism>
<dbReference type="PANTHER" id="PTHR37313:SF2">
    <property type="entry name" value="UPF0749 PROTEIN YLXX"/>
    <property type="match status" value="1"/>
</dbReference>
<dbReference type="Gene3D" id="3.30.70.1880">
    <property type="entry name" value="Protein of unknown function DUF881"/>
    <property type="match status" value="1"/>
</dbReference>
<evidence type="ECO:0000313" key="3">
    <source>
        <dbReference type="EMBL" id="SHE54982.1"/>
    </source>
</evidence>
<dbReference type="InterPro" id="IPR010273">
    <property type="entry name" value="DUF881"/>
</dbReference>
<dbReference type="RefSeq" id="WP_073247905.1">
    <property type="nucleotide sequence ID" value="NZ_FQVG01000007.1"/>
</dbReference>
<feature type="transmembrane region" description="Helical" evidence="2">
    <location>
        <begin position="7"/>
        <end position="26"/>
    </location>
</feature>
<dbReference type="PANTHER" id="PTHR37313">
    <property type="entry name" value="UPF0749 PROTEIN RV1825"/>
    <property type="match status" value="1"/>
</dbReference>
<dbReference type="EMBL" id="FQVG01000007">
    <property type="protein sequence ID" value="SHE54982.1"/>
    <property type="molecule type" value="Genomic_DNA"/>
</dbReference>
<accession>A0A1M4UDZ3</accession>